<proteinExistence type="predicted"/>
<dbReference type="Gene3D" id="1.25.40.10">
    <property type="entry name" value="Tetratricopeptide repeat domain"/>
    <property type="match status" value="1"/>
</dbReference>
<dbReference type="EMBL" id="PDCK01000042">
    <property type="protein sequence ID" value="PRQ37789.1"/>
    <property type="molecule type" value="Genomic_DNA"/>
</dbReference>
<dbReference type="InterPro" id="IPR002885">
    <property type="entry name" value="PPR_rpt"/>
</dbReference>
<evidence type="ECO:0000256" key="2">
    <source>
        <dbReference type="PROSITE-ProRule" id="PRU00708"/>
    </source>
</evidence>
<organism evidence="3 4">
    <name type="scientific">Rosa chinensis</name>
    <name type="common">China rose</name>
    <dbReference type="NCBI Taxonomy" id="74649"/>
    <lineage>
        <taxon>Eukaryota</taxon>
        <taxon>Viridiplantae</taxon>
        <taxon>Streptophyta</taxon>
        <taxon>Embryophyta</taxon>
        <taxon>Tracheophyta</taxon>
        <taxon>Spermatophyta</taxon>
        <taxon>Magnoliopsida</taxon>
        <taxon>eudicotyledons</taxon>
        <taxon>Gunneridae</taxon>
        <taxon>Pentapetalae</taxon>
        <taxon>rosids</taxon>
        <taxon>fabids</taxon>
        <taxon>Rosales</taxon>
        <taxon>Rosaceae</taxon>
        <taxon>Rosoideae</taxon>
        <taxon>Rosoideae incertae sedis</taxon>
        <taxon>Rosa</taxon>
    </lineage>
</organism>
<dbReference type="InterPro" id="IPR046960">
    <property type="entry name" value="PPR_At4g14850-like_plant"/>
</dbReference>
<sequence length="179" mass="19852">MSMDADPNVTTLVTVLSSCSSLRAFKLGKAVHGHCLRNVHKCNMILDNAMLDFYLRCGSLVAARYLFVIMPKRDFVSWSSMVGGYAHRGLCEEAMRLFQQLVLGWEVEPNEATIVNVLSACSSVCSLSSSQQVHFYVSTQPDLMVNSNVGNAWINMYVRSGHLGMAISVFKALECKDFI</sequence>
<dbReference type="GO" id="GO:0009451">
    <property type="term" value="P:RNA modification"/>
    <property type="evidence" value="ECO:0007669"/>
    <property type="project" value="InterPro"/>
</dbReference>
<comment type="caution">
    <text evidence="3">The sequence shown here is derived from an EMBL/GenBank/DDBJ whole genome shotgun (WGS) entry which is preliminary data.</text>
</comment>
<name>A0A2P6QUH1_ROSCH</name>
<dbReference type="AlphaFoldDB" id="A0A2P6QUH1"/>
<evidence type="ECO:0000256" key="1">
    <source>
        <dbReference type="ARBA" id="ARBA00022737"/>
    </source>
</evidence>
<accession>A0A2P6QUH1</accession>
<gene>
    <name evidence="3" type="ORF">RchiOBHm_Chr4g0406551</name>
</gene>
<dbReference type="InterPro" id="IPR011990">
    <property type="entry name" value="TPR-like_helical_dom_sf"/>
</dbReference>
<feature type="repeat" description="PPR" evidence="2">
    <location>
        <begin position="74"/>
        <end position="109"/>
    </location>
</feature>
<dbReference type="PANTHER" id="PTHR24015:SF548">
    <property type="entry name" value="OS08G0340900 PROTEIN"/>
    <property type="match status" value="1"/>
</dbReference>
<dbReference type="PANTHER" id="PTHR24015">
    <property type="entry name" value="OS07G0578800 PROTEIN-RELATED"/>
    <property type="match status" value="1"/>
</dbReference>
<protein>
    <submittedName>
        <fullName evidence="3">Putative pentatricopeptide</fullName>
    </submittedName>
</protein>
<dbReference type="FunFam" id="1.25.40.10:FF:000381">
    <property type="entry name" value="Pentatricopeptide repeat-containing protein"/>
    <property type="match status" value="1"/>
</dbReference>
<evidence type="ECO:0000313" key="4">
    <source>
        <dbReference type="Proteomes" id="UP000238479"/>
    </source>
</evidence>
<dbReference type="Pfam" id="PF01535">
    <property type="entry name" value="PPR"/>
    <property type="match status" value="2"/>
</dbReference>
<evidence type="ECO:0000313" key="3">
    <source>
        <dbReference type="EMBL" id="PRQ37789.1"/>
    </source>
</evidence>
<keyword evidence="4" id="KW-1185">Reference proteome</keyword>
<dbReference type="STRING" id="74649.A0A2P6QUH1"/>
<reference evidence="3 4" key="1">
    <citation type="journal article" date="2018" name="Nat. Genet.">
        <title>The Rosa genome provides new insights in the design of modern roses.</title>
        <authorList>
            <person name="Bendahmane M."/>
        </authorList>
    </citation>
    <scope>NUCLEOTIDE SEQUENCE [LARGE SCALE GENOMIC DNA]</scope>
    <source>
        <strain evidence="4">cv. Old Blush</strain>
    </source>
</reference>
<dbReference type="NCBIfam" id="TIGR00756">
    <property type="entry name" value="PPR"/>
    <property type="match status" value="1"/>
</dbReference>
<keyword evidence="1" id="KW-0677">Repeat</keyword>
<dbReference type="PROSITE" id="PS51375">
    <property type="entry name" value="PPR"/>
    <property type="match status" value="1"/>
</dbReference>
<dbReference type="GO" id="GO:0003723">
    <property type="term" value="F:RNA binding"/>
    <property type="evidence" value="ECO:0007669"/>
    <property type="project" value="InterPro"/>
</dbReference>
<dbReference type="Proteomes" id="UP000238479">
    <property type="component" value="Chromosome 4"/>
</dbReference>
<dbReference type="Gramene" id="PRQ37789">
    <property type="protein sequence ID" value="PRQ37789"/>
    <property type="gene ID" value="RchiOBHm_Chr4g0406551"/>
</dbReference>